<dbReference type="SUPFAM" id="SSF48371">
    <property type="entry name" value="ARM repeat"/>
    <property type="match status" value="1"/>
</dbReference>
<keyword evidence="3" id="KW-1185">Reference proteome</keyword>
<dbReference type="OMA" id="MINIARI"/>
<dbReference type="InterPro" id="IPR016024">
    <property type="entry name" value="ARM-type_fold"/>
</dbReference>
<gene>
    <name evidence="2" type="ORF">X975_13095</name>
</gene>
<evidence type="ECO:0000313" key="3">
    <source>
        <dbReference type="Proteomes" id="UP000054359"/>
    </source>
</evidence>
<dbReference type="PANTHER" id="PTHR10170">
    <property type="entry name" value="HUNTINGTON DISEASE PROTEIN"/>
    <property type="match status" value="1"/>
</dbReference>
<dbReference type="Proteomes" id="UP000054359">
    <property type="component" value="Unassembled WGS sequence"/>
</dbReference>
<organism evidence="2 3">
    <name type="scientific">Stegodyphus mimosarum</name>
    <name type="common">African social velvet spider</name>
    <dbReference type="NCBI Taxonomy" id="407821"/>
    <lineage>
        <taxon>Eukaryota</taxon>
        <taxon>Metazoa</taxon>
        <taxon>Ecdysozoa</taxon>
        <taxon>Arthropoda</taxon>
        <taxon>Chelicerata</taxon>
        <taxon>Arachnida</taxon>
        <taxon>Araneae</taxon>
        <taxon>Araneomorphae</taxon>
        <taxon>Entelegynae</taxon>
        <taxon>Eresoidea</taxon>
        <taxon>Eresidae</taxon>
        <taxon>Stegodyphus</taxon>
    </lineage>
</organism>
<dbReference type="STRING" id="407821.A0A087UJL3"/>
<dbReference type="GO" id="GO:0005737">
    <property type="term" value="C:cytoplasm"/>
    <property type="evidence" value="ECO:0007669"/>
    <property type="project" value="TreeGrafter"/>
</dbReference>
<dbReference type="Pfam" id="PF12372">
    <property type="entry name" value="Htt_N-HEAT"/>
    <property type="match status" value="1"/>
</dbReference>
<dbReference type="OrthoDB" id="6417237at2759"/>
<protein>
    <submittedName>
        <fullName evidence="2">Huntingtin</fullName>
    </submittedName>
</protein>
<reference evidence="2 3" key="1">
    <citation type="submission" date="2013-11" db="EMBL/GenBank/DDBJ databases">
        <title>Genome sequencing of Stegodyphus mimosarum.</title>
        <authorList>
            <person name="Bechsgaard J."/>
        </authorList>
    </citation>
    <scope>NUCLEOTIDE SEQUENCE [LARGE SCALE GENOMIC DNA]</scope>
</reference>
<name>A0A087UJL3_STEMI</name>
<evidence type="ECO:0000313" key="2">
    <source>
        <dbReference type="EMBL" id="KFM77552.1"/>
    </source>
</evidence>
<feature type="region of interest" description="Disordered" evidence="1">
    <location>
        <begin position="407"/>
        <end position="449"/>
    </location>
</feature>
<accession>A0A087UJL3</accession>
<dbReference type="InterPro" id="IPR028426">
    <property type="entry name" value="Huntingtin_fam"/>
</dbReference>
<dbReference type="EMBL" id="KK120116">
    <property type="protein sequence ID" value="KFM77552.1"/>
    <property type="molecule type" value="Genomic_DNA"/>
</dbReference>
<sequence length="779" mass="87107">MIGHFLLHSSQETGGWWSKWLSNQSVTGSPTLLNLLSKLTSVVQDDSSVASKLGLVGLKQCINMLLNSLDALECFHLLETLLQVKDNSYWLTKIELAEVVSSISFKVVNYLEGESTRNNPLLKSTCYQDKFLNGILIPLLGDEDFRVRQASAIAIVKLVPKFFFPIDHPNKDAITAIAKESTDIYLNMPNKGSSHSTLPLVHALVKPFAVQSSCSYNSVIDASLSRIVNLLVTTLRMCTNKFLIYGCCHALCLLSEEFLVTVFPETWNAVFSAFKYESVYNESCPQLLQPCVGLVSESASNDTFSQTSDILCHLISLITHTSVCLDLVAHQHVLQLTGNLLCGLWYKFLVESRNSNYQELKQDVYVFPLVEKLFLHLMRVLNIFTHVLEEQYPICVSNRPALPSLPNAPSLSPIKRKSKVKDEPVTSSSVKGSPSKGIDKSDTEKERTSKISGTLGQFHTFPLYMKLYEILRGAYGSYKISMDFQSSEKFCHLLKCTLDVMSQILEVSESHEMGKSAEEILSYLKSLMVMESCSSVQCVRQLLKSLFGTNLIALCQEALLVPGMCSKGNGSSRLSATVPGLYHTVISYPYTDFTHVLKDKTIKCLSSEGNDELVSFRCLNWVKHGSGKITNLSKSGSKGEKANLAAHIRLFEAVVIRALQQYTISSDVTLQCQVLDLLAQLVQLRVNYCLLDADQIFIHYVIKQFEFIEEGQIANADILIPRIFYFLILLSYERYHSKPIISVPKILQLCDSLIASGQPPDKYVVRALQPVIEDLFLIK</sequence>
<dbReference type="AlphaFoldDB" id="A0A087UJL3"/>
<proteinExistence type="predicted"/>
<feature type="compositionally biased region" description="Basic and acidic residues" evidence="1">
    <location>
        <begin position="437"/>
        <end position="449"/>
    </location>
</feature>
<feature type="non-terminal residue" evidence="2">
    <location>
        <position position="779"/>
    </location>
</feature>
<dbReference type="PANTHER" id="PTHR10170:SF10">
    <property type="entry name" value="HUNTINGTIN"/>
    <property type="match status" value="1"/>
</dbReference>
<dbReference type="InterPro" id="IPR024613">
    <property type="entry name" value="Huntingtin_N_HEAT_rpt-2"/>
</dbReference>
<evidence type="ECO:0000256" key="1">
    <source>
        <dbReference type="SAM" id="MobiDB-lite"/>
    </source>
</evidence>